<dbReference type="SUPFAM" id="SSF53850">
    <property type="entry name" value="Periplasmic binding protein-like II"/>
    <property type="match status" value="1"/>
</dbReference>
<dbReference type="PIRSF" id="PIRSF017082">
    <property type="entry name" value="YflP"/>
    <property type="match status" value="1"/>
</dbReference>
<dbReference type="InterPro" id="IPR042100">
    <property type="entry name" value="Bug_dom1"/>
</dbReference>
<proteinExistence type="inferred from homology"/>
<dbReference type="InterPro" id="IPR005064">
    <property type="entry name" value="BUG"/>
</dbReference>
<dbReference type="AlphaFoldDB" id="A0A516H3C0"/>
<evidence type="ECO:0000313" key="4">
    <source>
        <dbReference type="Proteomes" id="UP000317496"/>
    </source>
</evidence>
<keyword evidence="2" id="KW-0732">Signal</keyword>
<comment type="similarity">
    <text evidence="1">Belongs to the UPF0065 (bug) family.</text>
</comment>
<sequence>MKTRMIRAVALSALAAAAVIAAPLTAANAQDFKGPVRIVVPFAPGGTSDILARMIGPKLSDAIKTSVVIENKPGAAGNLGAEAVAKAKPDGHTLLLMDVGNLSTAPSLFPDLNFNIQKDLAPVGMVMFGPYVLAVHPSVGVSTPKELIAYAKANPGKLAVANSGVGAVNHITAIQIAKGLGIEWKNVPYKGGAAASRAVISGESNTIINGTTATLPFVVNKQLVGIAVSGDERLPTAKDLPTFKEAGLAAGDAGTWQGLLTTGGSPAPVVKKLNEELKKILAQPDVQAKIAEQGGVVKAGSPEDFAKWLDTSIKTWGGVIKENGLKPDAS</sequence>
<dbReference type="PANTHER" id="PTHR42928">
    <property type="entry name" value="TRICARBOXYLATE-BINDING PROTEIN"/>
    <property type="match status" value="1"/>
</dbReference>
<dbReference type="Gene3D" id="3.40.190.150">
    <property type="entry name" value="Bordetella uptake gene, domain 1"/>
    <property type="match status" value="1"/>
</dbReference>
<dbReference type="CDD" id="cd07012">
    <property type="entry name" value="PBP2_Bug_TTT"/>
    <property type="match status" value="1"/>
</dbReference>
<keyword evidence="4" id="KW-1185">Reference proteome</keyword>
<dbReference type="Proteomes" id="UP000317496">
    <property type="component" value="Chromosome"/>
</dbReference>
<organism evidence="3 4">
    <name type="scientific">Ferrovibrio terrae</name>
    <dbReference type="NCBI Taxonomy" id="2594003"/>
    <lineage>
        <taxon>Bacteria</taxon>
        <taxon>Pseudomonadati</taxon>
        <taxon>Pseudomonadota</taxon>
        <taxon>Alphaproteobacteria</taxon>
        <taxon>Rhodospirillales</taxon>
        <taxon>Rhodospirillaceae</taxon>
        <taxon>Ferrovibrio</taxon>
    </lineage>
</organism>
<accession>A0A516H3C0</accession>
<evidence type="ECO:0000256" key="1">
    <source>
        <dbReference type="ARBA" id="ARBA00006987"/>
    </source>
</evidence>
<evidence type="ECO:0000256" key="2">
    <source>
        <dbReference type="SAM" id="SignalP"/>
    </source>
</evidence>
<protein>
    <submittedName>
        <fullName evidence="3">Tripartite tricarboxylate transporter substrate binding protein</fullName>
    </submittedName>
</protein>
<feature type="chain" id="PRO_5021912248" evidence="2">
    <location>
        <begin position="22"/>
        <end position="330"/>
    </location>
</feature>
<dbReference type="OrthoDB" id="7250553at2"/>
<gene>
    <name evidence="3" type="ORF">FNB15_13745</name>
</gene>
<dbReference type="PANTHER" id="PTHR42928:SF5">
    <property type="entry name" value="BLR1237 PROTEIN"/>
    <property type="match status" value="1"/>
</dbReference>
<name>A0A516H3C0_9PROT</name>
<dbReference type="Pfam" id="PF03401">
    <property type="entry name" value="TctC"/>
    <property type="match status" value="1"/>
</dbReference>
<dbReference type="KEGG" id="fer:FNB15_13745"/>
<dbReference type="RefSeq" id="WP_144069250.1">
    <property type="nucleotide sequence ID" value="NZ_CP041636.1"/>
</dbReference>
<evidence type="ECO:0000313" key="3">
    <source>
        <dbReference type="EMBL" id="QDO98269.1"/>
    </source>
</evidence>
<reference evidence="3 4" key="1">
    <citation type="submission" date="2019-07" db="EMBL/GenBank/DDBJ databases">
        <title>Genome sequencing for Ferrovibrio sp. K5.</title>
        <authorList>
            <person name="Park S.-J."/>
        </authorList>
    </citation>
    <scope>NUCLEOTIDE SEQUENCE [LARGE SCALE GENOMIC DNA]</scope>
    <source>
        <strain evidence="3 4">K5</strain>
    </source>
</reference>
<feature type="signal peptide" evidence="2">
    <location>
        <begin position="1"/>
        <end position="21"/>
    </location>
</feature>
<dbReference type="Gene3D" id="3.40.190.10">
    <property type="entry name" value="Periplasmic binding protein-like II"/>
    <property type="match status" value="1"/>
</dbReference>
<dbReference type="EMBL" id="CP041636">
    <property type="protein sequence ID" value="QDO98269.1"/>
    <property type="molecule type" value="Genomic_DNA"/>
</dbReference>